<organism evidence="2 3">
    <name type="scientific">Murinocardiopsis flavida</name>
    <dbReference type="NCBI Taxonomy" id="645275"/>
    <lineage>
        <taxon>Bacteria</taxon>
        <taxon>Bacillati</taxon>
        <taxon>Actinomycetota</taxon>
        <taxon>Actinomycetes</taxon>
        <taxon>Streptosporangiales</taxon>
        <taxon>Nocardiopsidaceae</taxon>
        <taxon>Murinocardiopsis</taxon>
    </lineage>
</organism>
<dbReference type="OrthoDB" id="8850092at2"/>
<feature type="transmembrane region" description="Helical" evidence="1">
    <location>
        <begin position="6"/>
        <end position="27"/>
    </location>
</feature>
<evidence type="ECO:0000313" key="2">
    <source>
        <dbReference type="EMBL" id="PSL00189.1"/>
    </source>
</evidence>
<feature type="transmembrane region" description="Helical" evidence="1">
    <location>
        <begin position="176"/>
        <end position="199"/>
    </location>
</feature>
<name>A0A2P8DSI6_9ACTN</name>
<evidence type="ECO:0000256" key="1">
    <source>
        <dbReference type="SAM" id="Phobius"/>
    </source>
</evidence>
<evidence type="ECO:0000313" key="3">
    <source>
        <dbReference type="Proteomes" id="UP000240542"/>
    </source>
</evidence>
<sequence length="236" mass="23760">MSAGQLWMLIGLGVFHGANPGMGWLIAVSRGLQEGGRRAVVGALPAIAAGHAASIAVVAVVITVTGSVALSTWFAIGGGVVVTAAGLALLLSRSHFHWTGVRMGLGHLAAWSFLMSSVHGAGLMLLPVLAGRLADGPDVPAGAHHGGAAAHPAAPAAEAAPAHQHTGAFDLWDATLLGLGATAVHTAAMFAAAGVVALVVHDFFGVNALRLSWVTMDRLWAFTLVGGGVFVLWGTV</sequence>
<evidence type="ECO:0008006" key="4">
    <source>
        <dbReference type="Google" id="ProtNLM"/>
    </source>
</evidence>
<proteinExistence type="predicted"/>
<dbReference type="AlphaFoldDB" id="A0A2P8DSI6"/>
<dbReference type="EMBL" id="PYGA01000002">
    <property type="protein sequence ID" value="PSL00189.1"/>
    <property type="molecule type" value="Genomic_DNA"/>
</dbReference>
<feature type="transmembrane region" description="Helical" evidence="1">
    <location>
        <begin position="39"/>
        <end position="64"/>
    </location>
</feature>
<feature type="transmembrane region" description="Helical" evidence="1">
    <location>
        <begin position="70"/>
        <end position="92"/>
    </location>
</feature>
<keyword evidence="1" id="KW-1133">Transmembrane helix</keyword>
<comment type="caution">
    <text evidence="2">The sequence shown here is derived from an EMBL/GenBank/DDBJ whole genome shotgun (WGS) entry which is preliminary data.</text>
</comment>
<dbReference type="RefSeq" id="WP_106581529.1">
    <property type="nucleotide sequence ID" value="NZ_PYGA01000002.1"/>
</dbReference>
<keyword evidence="1" id="KW-0812">Transmembrane</keyword>
<dbReference type="Proteomes" id="UP000240542">
    <property type="component" value="Unassembled WGS sequence"/>
</dbReference>
<keyword evidence="1" id="KW-0472">Membrane</keyword>
<protein>
    <recommendedName>
        <fullName evidence="4">Cell wall anchor protein</fullName>
    </recommendedName>
</protein>
<keyword evidence="3" id="KW-1185">Reference proteome</keyword>
<feature type="transmembrane region" description="Helical" evidence="1">
    <location>
        <begin position="219"/>
        <end position="235"/>
    </location>
</feature>
<gene>
    <name evidence="2" type="ORF">CLV63_102316</name>
</gene>
<feature type="transmembrane region" description="Helical" evidence="1">
    <location>
        <begin position="104"/>
        <end position="130"/>
    </location>
</feature>
<accession>A0A2P8DSI6</accession>
<reference evidence="2 3" key="1">
    <citation type="submission" date="2018-03" db="EMBL/GenBank/DDBJ databases">
        <title>Genomic Encyclopedia of Archaeal and Bacterial Type Strains, Phase II (KMG-II): from individual species to whole genera.</title>
        <authorList>
            <person name="Goeker M."/>
        </authorList>
    </citation>
    <scope>NUCLEOTIDE SEQUENCE [LARGE SCALE GENOMIC DNA]</scope>
    <source>
        <strain evidence="2 3">DSM 45312</strain>
    </source>
</reference>